<dbReference type="Pfam" id="PF00535">
    <property type="entry name" value="Glycos_transf_2"/>
    <property type="match status" value="1"/>
</dbReference>
<dbReference type="EMBL" id="CZAB01000078">
    <property type="protein sequence ID" value="CUQ04829.1"/>
    <property type="molecule type" value="Genomic_DNA"/>
</dbReference>
<sequence length="288" mass="33473">MLLNCIITTYNRPVDIVKRAVNSALRQVNSTCEIEVVVVNDAPENTELSKRLEKEFSSMDSVRYISHEHNMGACAARNTGIRESTGEIIGFLDDDDEWLENKIEVMIPYFSNQQVAIVYSDYLYRKDQEEPPIYMKRCSEEGNQFERILVSNYIGSTSLPLLRRSAVIDVGCFDEKIKSSQDHDLWIRLLEKYKAAYCPVPTIIYSFSEVSITTKKGNRTIGYNQLLEKYSRFYKKDRALYHRRLNGIGRALLRDKNYSEALLYLLKAFLTDPLAADNYDYIIKHRRK</sequence>
<dbReference type="InterPro" id="IPR029044">
    <property type="entry name" value="Nucleotide-diphossugar_trans"/>
</dbReference>
<dbReference type="AlphaFoldDB" id="A0A174TDE8"/>
<gene>
    <name evidence="2" type="ORF">ERS852480_04722</name>
</gene>
<dbReference type="InterPro" id="IPR001173">
    <property type="entry name" value="Glyco_trans_2-like"/>
</dbReference>
<reference evidence="2 3" key="1">
    <citation type="submission" date="2015-09" db="EMBL/GenBank/DDBJ databases">
        <authorList>
            <consortium name="Pathogen Informatics"/>
        </authorList>
    </citation>
    <scope>NUCLEOTIDE SEQUENCE [LARGE SCALE GENOMIC DNA]</scope>
    <source>
        <strain evidence="2 3">2789STDY5834865</strain>
    </source>
</reference>
<organism evidence="2 3">
    <name type="scientific">Enterocloster clostridioformis</name>
    <dbReference type="NCBI Taxonomy" id="1531"/>
    <lineage>
        <taxon>Bacteria</taxon>
        <taxon>Bacillati</taxon>
        <taxon>Bacillota</taxon>
        <taxon>Clostridia</taxon>
        <taxon>Lachnospirales</taxon>
        <taxon>Lachnospiraceae</taxon>
        <taxon>Enterocloster</taxon>
    </lineage>
</organism>
<dbReference type="PANTHER" id="PTHR22916:SF3">
    <property type="entry name" value="UDP-GLCNAC:BETAGAL BETA-1,3-N-ACETYLGLUCOSAMINYLTRANSFERASE-LIKE PROTEIN 1"/>
    <property type="match status" value="1"/>
</dbReference>
<dbReference type="Proteomes" id="UP000095512">
    <property type="component" value="Unassembled WGS sequence"/>
</dbReference>
<evidence type="ECO:0000313" key="2">
    <source>
        <dbReference type="EMBL" id="CUQ04829.1"/>
    </source>
</evidence>
<feature type="domain" description="Glycosyltransferase 2-like" evidence="1">
    <location>
        <begin position="6"/>
        <end position="149"/>
    </location>
</feature>
<dbReference type="Gene3D" id="3.90.550.10">
    <property type="entry name" value="Spore Coat Polysaccharide Biosynthesis Protein SpsA, Chain A"/>
    <property type="match status" value="1"/>
</dbReference>
<name>A0A174TDE8_9FIRM</name>
<dbReference type="PANTHER" id="PTHR22916">
    <property type="entry name" value="GLYCOSYLTRANSFERASE"/>
    <property type="match status" value="1"/>
</dbReference>
<protein>
    <submittedName>
        <fullName evidence="2">Glycosyl transferase</fullName>
    </submittedName>
</protein>
<dbReference type="CDD" id="cd00761">
    <property type="entry name" value="Glyco_tranf_GTA_type"/>
    <property type="match status" value="1"/>
</dbReference>
<evidence type="ECO:0000259" key="1">
    <source>
        <dbReference type="Pfam" id="PF00535"/>
    </source>
</evidence>
<dbReference type="GO" id="GO:0016758">
    <property type="term" value="F:hexosyltransferase activity"/>
    <property type="evidence" value="ECO:0007669"/>
    <property type="project" value="UniProtKB-ARBA"/>
</dbReference>
<dbReference type="SUPFAM" id="SSF53448">
    <property type="entry name" value="Nucleotide-diphospho-sugar transferases"/>
    <property type="match status" value="1"/>
</dbReference>
<keyword evidence="2" id="KW-0808">Transferase</keyword>
<proteinExistence type="predicted"/>
<evidence type="ECO:0000313" key="3">
    <source>
        <dbReference type="Proteomes" id="UP000095512"/>
    </source>
</evidence>
<accession>A0A174TDE8</accession>
<dbReference type="RefSeq" id="WP_057572911.1">
    <property type="nucleotide sequence ID" value="NZ_CZAB01000078.1"/>
</dbReference>